<keyword evidence="2" id="KW-1185">Reference proteome</keyword>
<gene>
    <name evidence="1" type="ORF">SAMN04487935_3805</name>
</gene>
<name>A0A1G9DFI7_9FLAO</name>
<dbReference type="EMBL" id="FNEZ01000011">
    <property type="protein sequence ID" value="SDK62646.1"/>
    <property type="molecule type" value="Genomic_DNA"/>
</dbReference>
<accession>A0A1G9DFI7</accession>
<sequence length="183" mass="20893">MTTKYNQYTIQITSNSAYESDSKYNINDYRNVYFEESEYILPSIFGIKIFENDNLVNSAILGVGGGATTIHQGSLVVSKNRLQICCGNFVFCLSIPELKIIWKTQADEITCFGIYKIDEEFIIHGEMQISKIDKNGNIVWKFGGRDIFVTIDGKDNFSITNNIICVRDFQNYIYKVDLDGNEI</sequence>
<evidence type="ECO:0000313" key="2">
    <source>
        <dbReference type="Proteomes" id="UP000199580"/>
    </source>
</evidence>
<dbReference type="SUPFAM" id="SSF50998">
    <property type="entry name" value="Quinoprotein alcohol dehydrogenase-like"/>
    <property type="match status" value="1"/>
</dbReference>
<protein>
    <submittedName>
        <fullName evidence="1">Uncharacterized protein</fullName>
    </submittedName>
</protein>
<organism evidence="1 2">
    <name type="scientific">Flavobacterium noncentrifugens</name>
    <dbReference type="NCBI Taxonomy" id="1128970"/>
    <lineage>
        <taxon>Bacteria</taxon>
        <taxon>Pseudomonadati</taxon>
        <taxon>Bacteroidota</taxon>
        <taxon>Flavobacteriia</taxon>
        <taxon>Flavobacteriales</taxon>
        <taxon>Flavobacteriaceae</taxon>
        <taxon>Flavobacterium</taxon>
    </lineage>
</organism>
<dbReference type="Proteomes" id="UP000199580">
    <property type="component" value="Unassembled WGS sequence"/>
</dbReference>
<dbReference type="OrthoDB" id="334526at2"/>
<dbReference type="RefSeq" id="WP_091399430.1">
    <property type="nucleotide sequence ID" value="NZ_BKAI01000029.1"/>
</dbReference>
<evidence type="ECO:0000313" key="1">
    <source>
        <dbReference type="EMBL" id="SDK62646.1"/>
    </source>
</evidence>
<proteinExistence type="predicted"/>
<dbReference type="STRING" id="1128970.SAMN04487935_3805"/>
<reference evidence="1 2" key="1">
    <citation type="submission" date="2016-10" db="EMBL/GenBank/DDBJ databases">
        <authorList>
            <person name="de Groot N.N."/>
        </authorList>
    </citation>
    <scope>NUCLEOTIDE SEQUENCE [LARGE SCALE GENOMIC DNA]</scope>
    <source>
        <strain evidence="1 2">CGMCC 1.10076</strain>
    </source>
</reference>
<dbReference type="InterPro" id="IPR011047">
    <property type="entry name" value="Quinoprotein_ADH-like_sf"/>
</dbReference>
<dbReference type="AlphaFoldDB" id="A0A1G9DFI7"/>